<dbReference type="PANTHER" id="PTHR23117">
    <property type="entry name" value="GUANYLATE KINASE-RELATED"/>
    <property type="match status" value="1"/>
</dbReference>
<comment type="similarity">
    <text evidence="1">Belongs to the guanylate kinase family.</text>
</comment>
<evidence type="ECO:0000256" key="2">
    <source>
        <dbReference type="ARBA" id="ARBA00022679"/>
    </source>
</evidence>
<evidence type="ECO:0000259" key="4">
    <source>
        <dbReference type="PROSITE" id="PS50052"/>
    </source>
</evidence>
<dbReference type="CDD" id="cd00071">
    <property type="entry name" value="GMPK"/>
    <property type="match status" value="1"/>
</dbReference>
<dbReference type="SUPFAM" id="SSF52540">
    <property type="entry name" value="P-loop containing nucleoside triphosphate hydrolases"/>
    <property type="match status" value="1"/>
</dbReference>
<organism evidence="5 6">
    <name type="scientific">Plectus sambesii</name>
    <dbReference type="NCBI Taxonomy" id="2011161"/>
    <lineage>
        <taxon>Eukaryota</taxon>
        <taxon>Metazoa</taxon>
        <taxon>Ecdysozoa</taxon>
        <taxon>Nematoda</taxon>
        <taxon>Chromadorea</taxon>
        <taxon>Plectida</taxon>
        <taxon>Plectina</taxon>
        <taxon>Plectoidea</taxon>
        <taxon>Plectidae</taxon>
        <taxon>Plectus</taxon>
    </lineage>
</organism>
<dbReference type="GO" id="GO:0004385">
    <property type="term" value="F:GMP kinase activity"/>
    <property type="evidence" value="ECO:0007669"/>
    <property type="project" value="TreeGrafter"/>
</dbReference>
<dbReference type="PANTHER" id="PTHR23117:SF13">
    <property type="entry name" value="GUANYLATE KINASE"/>
    <property type="match status" value="1"/>
</dbReference>
<sequence length="160" mass="17572">MYNSYVVAETAASKLAHQFVSSPSAALASSTKMVRPVVVSGPSGGGKSTILKKAFQEYPDAFAFSVSHTTRQPRPGEQDGKDYWFTSMREMSEMIKMGEFVEHAQFGGNMYGTSKKAVLDVQQTGRICILDLELQGVRNIKLTDLNAKFILIQTANLEVL</sequence>
<dbReference type="Gene3D" id="3.40.50.300">
    <property type="entry name" value="P-loop containing nucleotide triphosphate hydrolases"/>
    <property type="match status" value="1"/>
</dbReference>
<evidence type="ECO:0000313" key="6">
    <source>
        <dbReference type="WBParaSite" id="PSAMB.scaffold1736size28267.g14638.t1"/>
    </source>
</evidence>
<keyword evidence="2" id="KW-0808">Transferase</keyword>
<dbReference type="Pfam" id="PF00625">
    <property type="entry name" value="Guanylate_kin"/>
    <property type="match status" value="1"/>
</dbReference>
<accession>A0A914VAD1</accession>
<keyword evidence="3" id="KW-0418">Kinase</keyword>
<dbReference type="PROSITE" id="PS50052">
    <property type="entry name" value="GUANYLATE_KINASE_2"/>
    <property type="match status" value="1"/>
</dbReference>
<dbReference type="InterPro" id="IPR027417">
    <property type="entry name" value="P-loop_NTPase"/>
</dbReference>
<dbReference type="InterPro" id="IPR008144">
    <property type="entry name" value="Guanylate_kin-like_dom"/>
</dbReference>
<evidence type="ECO:0000313" key="5">
    <source>
        <dbReference type="Proteomes" id="UP000887566"/>
    </source>
</evidence>
<evidence type="ECO:0000256" key="1">
    <source>
        <dbReference type="ARBA" id="ARBA00005790"/>
    </source>
</evidence>
<proteinExistence type="inferred from homology"/>
<dbReference type="GO" id="GO:0005829">
    <property type="term" value="C:cytosol"/>
    <property type="evidence" value="ECO:0007669"/>
    <property type="project" value="TreeGrafter"/>
</dbReference>
<feature type="domain" description="Guanylate kinase-like" evidence="4">
    <location>
        <begin position="34"/>
        <end position="160"/>
    </location>
</feature>
<dbReference type="InterPro" id="IPR020590">
    <property type="entry name" value="Guanylate_kinase_CS"/>
</dbReference>
<dbReference type="SMART" id="SM00072">
    <property type="entry name" value="GuKc"/>
    <property type="match status" value="1"/>
</dbReference>
<dbReference type="PROSITE" id="PS00856">
    <property type="entry name" value="GUANYLATE_KINASE_1"/>
    <property type="match status" value="1"/>
</dbReference>
<protein>
    <submittedName>
        <fullName evidence="6">Guanylate kinase-like domain-containing protein</fullName>
    </submittedName>
</protein>
<evidence type="ECO:0000256" key="3">
    <source>
        <dbReference type="ARBA" id="ARBA00022777"/>
    </source>
</evidence>
<dbReference type="Proteomes" id="UP000887566">
    <property type="component" value="Unplaced"/>
</dbReference>
<reference evidence="6" key="1">
    <citation type="submission" date="2022-11" db="UniProtKB">
        <authorList>
            <consortium name="WormBaseParasite"/>
        </authorList>
    </citation>
    <scope>IDENTIFICATION</scope>
</reference>
<keyword evidence="5" id="KW-1185">Reference proteome</keyword>
<name>A0A914VAD1_9BILA</name>
<dbReference type="WBParaSite" id="PSAMB.scaffold1736size28267.g14638.t1">
    <property type="protein sequence ID" value="PSAMB.scaffold1736size28267.g14638.t1"/>
    <property type="gene ID" value="PSAMB.scaffold1736size28267.g14638"/>
</dbReference>
<dbReference type="AlphaFoldDB" id="A0A914VAD1"/>
<dbReference type="InterPro" id="IPR008145">
    <property type="entry name" value="GK/Ca_channel_bsu"/>
</dbReference>